<sequence length="64" mass="7083">MSGLISAELKAKLIAAVEAVINAEDNSDEEIERIDDLLDICDEYDIDPEIAWVLHRRAEGLKGS</sequence>
<dbReference type="EMBL" id="MF417871">
    <property type="protein sequence ID" value="ASN68051.1"/>
    <property type="molecule type" value="Genomic_DNA"/>
</dbReference>
<protein>
    <submittedName>
        <fullName evidence="1">Uncharacterized protein</fullName>
    </submittedName>
</protein>
<accession>A0A2H4J7J6</accession>
<organism evidence="1">
    <name type="scientific">uncultured Caudovirales phage</name>
    <dbReference type="NCBI Taxonomy" id="2100421"/>
    <lineage>
        <taxon>Viruses</taxon>
        <taxon>Duplodnaviria</taxon>
        <taxon>Heunggongvirae</taxon>
        <taxon>Uroviricota</taxon>
        <taxon>Caudoviricetes</taxon>
        <taxon>Peduoviridae</taxon>
        <taxon>Maltschvirus</taxon>
        <taxon>Maltschvirus maltsch</taxon>
    </lineage>
</organism>
<evidence type="ECO:0000313" key="1">
    <source>
        <dbReference type="EMBL" id="ASN68051.1"/>
    </source>
</evidence>
<proteinExistence type="predicted"/>
<gene>
    <name evidence="1" type="ORF">8F11_16</name>
</gene>
<reference evidence="1" key="1">
    <citation type="submission" date="2017-06" db="EMBL/GenBank/DDBJ databases">
        <title>Novel phages from South African skin metaviromes.</title>
        <authorList>
            <person name="van Zyl L.J."/>
            <person name="Abrahams Y."/>
            <person name="Stander E.A."/>
            <person name="Kirby B.M."/>
            <person name="Clavaud C."/>
            <person name="Farcet C."/>
            <person name="Breton L."/>
            <person name="Trindade M.I."/>
        </authorList>
    </citation>
    <scope>NUCLEOTIDE SEQUENCE</scope>
</reference>
<name>A0A2H4J7J6_9CAUD</name>